<feature type="transmembrane region" description="Helical" evidence="1">
    <location>
        <begin position="125"/>
        <end position="146"/>
    </location>
</feature>
<evidence type="ECO:0000313" key="4">
    <source>
        <dbReference type="Proteomes" id="UP000470771"/>
    </source>
</evidence>
<reference evidence="3 4" key="1">
    <citation type="submission" date="2019-12" db="EMBL/GenBank/DDBJ databases">
        <authorList>
            <person name="Zhao J."/>
        </authorList>
    </citation>
    <scope>NUCLEOTIDE SEQUENCE [LARGE SCALE GENOMIC DNA]</scope>
    <source>
        <strain evidence="3 4">S-15</strain>
    </source>
</reference>
<dbReference type="PANTHER" id="PTHR42208:SF1">
    <property type="entry name" value="HEAVY METAL TRANSPORTER"/>
    <property type="match status" value="1"/>
</dbReference>
<gene>
    <name evidence="3" type="ORF">GQN54_13365</name>
</gene>
<keyword evidence="1" id="KW-1133">Transmembrane helix</keyword>
<feature type="transmembrane region" description="Helical" evidence="1">
    <location>
        <begin position="158"/>
        <end position="179"/>
    </location>
</feature>
<dbReference type="Pfam" id="PF13386">
    <property type="entry name" value="DsbD_2"/>
    <property type="match status" value="1"/>
</dbReference>
<evidence type="ECO:0000259" key="2">
    <source>
        <dbReference type="Pfam" id="PF13386"/>
    </source>
</evidence>
<feature type="transmembrane region" description="Helical" evidence="1">
    <location>
        <begin position="50"/>
        <end position="70"/>
    </location>
</feature>
<proteinExistence type="predicted"/>
<dbReference type="AlphaFoldDB" id="A0A6N9NMK2"/>
<feature type="transmembrane region" description="Helical" evidence="1">
    <location>
        <begin position="6"/>
        <end position="29"/>
    </location>
</feature>
<evidence type="ECO:0000313" key="3">
    <source>
        <dbReference type="EMBL" id="NBG67112.1"/>
    </source>
</evidence>
<accession>A0A6N9NMK2</accession>
<keyword evidence="1" id="KW-0472">Membrane</keyword>
<feature type="transmembrane region" description="Helical" evidence="1">
    <location>
        <begin position="76"/>
        <end position="94"/>
    </location>
</feature>
<dbReference type="PANTHER" id="PTHR42208">
    <property type="entry name" value="HEAVY METAL TRANSPORTER-RELATED"/>
    <property type="match status" value="1"/>
</dbReference>
<keyword evidence="4" id="KW-1185">Reference proteome</keyword>
<dbReference type="Proteomes" id="UP000470771">
    <property type="component" value="Unassembled WGS sequence"/>
</dbReference>
<dbReference type="EMBL" id="WWNE01000012">
    <property type="protein sequence ID" value="NBG67112.1"/>
    <property type="molecule type" value="Genomic_DNA"/>
</dbReference>
<name>A0A6N9NMK2_9FLAO</name>
<keyword evidence="1" id="KW-0812">Transmembrane</keyword>
<evidence type="ECO:0000256" key="1">
    <source>
        <dbReference type="SAM" id="Phobius"/>
    </source>
</evidence>
<feature type="transmembrane region" description="Helical" evidence="1">
    <location>
        <begin position="191"/>
        <end position="211"/>
    </location>
</feature>
<organism evidence="3 4">
    <name type="scientific">Acidiluteibacter ferrifornacis</name>
    <dbReference type="NCBI Taxonomy" id="2692424"/>
    <lineage>
        <taxon>Bacteria</taxon>
        <taxon>Pseudomonadati</taxon>
        <taxon>Bacteroidota</taxon>
        <taxon>Flavobacteriia</taxon>
        <taxon>Flavobacteriales</taxon>
        <taxon>Cryomorphaceae</taxon>
        <taxon>Acidiluteibacter</taxon>
    </lineage>
</organism>
<dbReference type="RefSeq" id="WP_160634060.1">
    <property type="nucleotide sequence ID" value="NZ_WWNE01000012.1"/>
</dbReference>
<dbReference type="InterPro" id="IPR039447">
    <property type="entry name" value="UreH-like_TM_dom"/>
</dbReference>
<comment type="caution">
    <text evidence="3">The sequence shown here is derived from an EMBL/GenBank/DDBJ whole genome shotgun (WGS) entry which is preliminary data.</text>
</comment>
<protein>
    <submittedName>
        <fullName evidence="3">Sulfite exporter TauE/SafE family protein</fullName>
    </submittedName>
</protein>
<sequence>MEYWTAFLIGLLGSLHCVGMCGPIAFALPMKRDKLSTVVTGSILYNSGRLFTYFIIGCIFGLMGKGFALAGFQQKLSIIVGVAMILSILIPSIYTNKMHSFPTFNLWLGKVKASLGKRLGRTSNINLWTIGILNGLLPCGLVYMGVAGSLAMATPFDGGLFMMAFGAGTLPLMLSVSILGNRLQFSFRSKVKKVIPVFVVAIGILFIIRGLNLDIPYLSPKIDTETPLIECH</sequence>
<feature type="domain" description="Urease accessory protein UreH-like transmembrane" evidence="2">
    <location>
        <begin position="5"/>
        <end position="205"/>
    </location>
</feature>